<dbReference type="PANTHER" id="PTHR46592">
    <property type="entry name" value="RING-H2 FINGER PROTEIN ATL67"/>
    <property type="match status" value="1"/>
</dbReference>
<evidence type="ECO:0000256" key="1">
    <source>
        <dbReference type="PROSITE-ProRule" id="PRU00175"/>
    </source>
</evidence>
<accession>A0A4D6NGA5</accession>
<dbReference type="SUPFAM" id="SSF57850">
    <property type="entry name" value="RING/U-box"/>
    <property type="match status" value="1"/>
</dbReference>
<dbReference type="AlphaFoldDB" id="A0A4D6NGA5"/>
<dbReference type="Proteomes" id="UP000501690">
    <property type="component" value="Linkage Group LG10"/>
</dbReference>
<feature type="domain" description="RING-type" evidence="3">
    <location>
        <begin position="112"/>
        <end position="154"/>
    </location>
</feature>
<feature type="transmembrane region" description="Helical" evidence="2">
    <location>
        <begin position="28"/>
        <end position="50"/>
    </location>
</feature>
<dbReference type="SMART" id="SM00184">
    <property type="entry name" value="RING"/>
    <property type="match status" value="1"/>
</dbReference>
<dbReference type="PROSITE" id="PS50089">
    <property type="entry name" value="ZF_RING_2"/>
    <property type="match status" value="1"/>
</dbReference>
<keyword evidence="2" id="KW-0812">Transmembrane</keyword>
<dbReference type="Gramene" id="Vigun05g059000.1.v1.2">
    <property type="protein sequence ID" value="Vigun05g059000.1.v1.2.CDS.1"/>
    <property type="gene ID" value="Vigun05g059000.v1.2"/>
</dbReference>
<gene>
    <name evidence="4" type="ORF">DEO72_LG10g3630</name>
</gene>
<reference evidence="4 5" key="1">
    <citation type="submission" date="2019-04" db="EMBL/GenBank/DDBJ databases">
        <title>An improved genome assembly and genetic linkage map for asparagus bean, Vigna unguiculata ssp. sesquipedialis.</title>
        <authorList>
            <person name="Xia Q."/>
            <person name="Zhang R."/>
            <person name="Dong Y."/>
        </authorList>
    </citation>
    <scope>NUCLEOTIDE SEQUENCE [LARGE SCALE GENOMIC DNA]</scope>
    <source>
        <tissue evidence="4">Leaf</tissue>
    </source>
</reference>
<dbReference type="GO" id="GO:0016567">
    <property type="term" value="P:protein ubiquitination"/>
    <property type="evidence" value="ECO:0007669"/>
    <property type="project" value="InterPro"/>
</dbReference>
<keyword evidence="2" id="KW-0472">Membrane</keyword>
<dbReference type="OrthoDB" id="8062037at2759"/>
<keyword evidence="1" id="KW-0863">Zinc-finger</keyword>
<name>A0A4D6NGA5_VIGUN</name>
<dbReference type="InterPro" id="IPR013083">
    <property type="entry name" value="Znf_RING/FYVE/PHD"/>
</dbReference>
<dbReference type="EMBL" id="CP039354">
    <property type="protein sequence ID" value="QCE12388.1"/>
    <property type="molecule type" value="Genomic_DNA"/>
</dbReference>
<keyword evidence="5" id="KW-1185">Reference proteome</keyword>
<dbReference type="PANTHER" id="PTHR46592:SF5">
    <property type="entry name" value="ANAPHASE-PROMOTING COMPLEX SUBUNIT 11 RING-H2 FINGER PROTEIN"/>
    <property type="match status" value="1"/>
</dbReference>
<evidence type="ECO:0000256" key="2">
    <source>
        <dbReference type="SAM" id="Phobius"/>
    </source>
</evidence>
<sequence length="182" mass="20864">MSLSPSPSVSFSYGPSMNMNTNNNGLDIFTKVFMLLIFFTLFVRVCYVYMNTRREQHGNDNINNSIASMIHHNDQNDNLTGIPYDVIKSYHTFPYSKTDSVVGTTCDHDTTCAICIEDYEESEMLRMLPQCRHYFHRDCVDAWLKLNATCPVCRNSLMETRTNNNIDDNNVINHGGNALERV</sequence>
<dbReference type="GO" id="GO:0008270">
    <property type="term" value="F:zinc ion binding"/>
    <property type="evidence" value="ECO:0007669"/>
    <property type="project" value="UniProtKB-KW"/>
</dbReference>
<dbReference type="CDD" id="cd16454">
    <property type="entry name" value="RING-H2_PA-TM-RING"/>
    <property type="match status" value="1"/>
</dbReference>
<dbReference type="Pfam" id="PF13639">
    <property type="entry name" value="zf-RING_2"/>
    <property type="match status" value="1"/>
</dbReference>
<dbReference type="GO" id="GO:0016740">
    <property type="term" value="F:transferase activity"/>
    <property type="evidence" value="ECO:0007669"/>
    <property type="project" value="InterPro"/>
</dbReference>
<proteinExistence type="predicted"/>
<keyword evidence="2" id="KW-1133">Transmembrane helix</keyword>
<dbReference type="InterPro" id="IPR001841">
    <property type="entry name" value="Znf_RING"/>
</dbReference>
<evidence type="ECO:0000313" key="5">
    <source>
        <dbReference type="Proteomes" id="UP000501690"/>
    </source>
</evidence>
<dbReference type="InterPro" id="IPR044289">
    <property type="entry name" value="ATL67-70"/>
</dbReference>
<organism evidence="4 5">
    <name type="scientific">Vigna unguiculata</name>
    <name type="common">Cowpea</name>
    <dbReference type="NCBI Taxonomy" id="3917"/>
    <lineage>
        <taxon>Eukaryota</taxon>
        <taxon>Viridiplantae</taxon>
        <taxon>Streptophyta</taxon>
        <taxon>Embryophyta</taxon>
        <taxon>Tracheophyta</taxon>
        <taxon>Spermatophyta</taxon>
        <taxon>Magnoliopsida</taxon>
        <taxon>eudicotyledons</taxon>
        <taxon>Gunneridae</taxon>
        <taxon>Pentapetalae</taxon>
        <taxon>rosids</taxon>
        <taxon>fabids</taxon>
        <taxon>Fabales</taxon>
        <taxon>Fabaceae</taxon>
        <taxon>Papilionoideae</taxon>
        <taxon>50 kb inversion clade</taxon>
        <taxon>NPAAA clade</taxon>
        <taxon>indigoferoid/millettioid clade</taxon>
        <taxon>Phaseoleae</taxon>
        <taxon>Vigna</taxon>
    </lineage>
</organism>
<dbReference type="Gene3D" id="3.30.40.10">
    <property type="entry name" value="Zinc/RING finger domain, C3HC4 (zinc finger)"/>
    <property type="match status" value="1"/>
</dbReference>
<protein>
    <submittedName>
        <fullName evidence="4">E3 ubiquitin-protein ligase</fullName>
    </submittedName>
</protein>
<evidence type="ECO:0000313" key="4">
    <source>
        <dbReference type="EMBL" id="QCE12388.1"/>
    </source>
</evidence>
<keyword evidence="1" id="KW-0862">Zinc</keyword>
<evidence type="ECO:0000259" key="3">
    <source>
        <dbReference type="PROSITE" id="PS50089"/>
    </source>
</evidence>
<keyword evidence="1" id="KW-0479">Metal-binding</keyword>